<name>A0A7E4ZY77_PANRE</name>
<dbReference type="AlphaFoldDB" id="A0A7E4ZY77"/>
<protein>
    <submittedName>
        <fullName evidence="3">R3H-assoc domain-containing protein</fullName>
    </submittedName>
</protein>
<dbReference type="InterPro" id="IPR039629">
    <property type="entry name" value="R3HDM4"/>
</dbReference>
<dbReference type="PANTHER" id="PTHR32019">
    <property type="entry name" value="R3H DOMAIN-CONTAINING PROTEIN 4"/>
    <property type="match status" value="1"/>
</dbReference>
<evidence type="ECO:0000313" key="3">
    <source>
        <dbReference type="WBParaSite" id="Pan_g2602.t1"/>
    </source>
</evidence>
<keyword evidence="2" id="KW-1185">Reference proteome</keyword>
<dbReference type="SUPFAM" id="SSF82708">
    <property type="entry name" value="R3H domain"/>
    <property type="match status" value="1"/>
</dbReference>
<dbReference type="Proteomes" id="UP000492821">
    <property type="component" value="Unassembled WGS sequence"/>
</dbReference>
<dbReference type="InterPro" id="IPR036867">
    <property type="entry name" value="R3H_dom_sf"/>
</dbReference>
<reference evidence="3" key="2">
    <citation type="submission" date="2020-10" db="UniProtKB">
        <authorList>
            <consortium name="WormBaseParasite"/>
        </authorList>
    </citation>
    <scope>IDENTIFICATION</scope>
</reference>
<sequence length="324" mass="36730">MGVLKTPEPKKAIFIEDFVPVVDYRDYVFSDSEFSTDVESDHDTPIVPTRIPVLSAKSKKNRKERTMMRYLRAAGQPGNDGLSVKRNMGARKRRRVENAQMVLSQADRDDICEDFSDMVPDTITAFSRLFLDNKSMETYQKLVGKTEEETNKILARLEKHGEASTAATASDEDADGFVHVLGGKAIKLPKGFHAMTKEEKRAHHPVLSARANFERLEGKHKSALTKKRGVNYNFIDELEHRLREFFTENPNGVWVDVIAGPNTRLYVHAVANFLSLTSASLPGDGSGKLVEIRNRRRVFMPPYGFIVPYLHERDGKSLCFDFDY</sequence>
<reference evidence="2" key="1">
    <citation type="journal article" date="2013" name="Genetics">
        <title>The draft genome and transcriptome of Panagrellus redivivus are shaped by the harsh demands of a free-living lifestyle.</title>
        <authorList>
            <person name="Srinivasan J."/>
            <person name="Dillman A.R."/>
            <person name="Macchietto M.G."/>
            <person name="Heikkinen L."/>
            <person name="Lakso M."/>
            <person name="Fracchia K.M."/>
            <person name="Antoshechkin I."/>
            <person name="Mortazavi A."/>
            <person name="Wong G."/>
            <person name="Sternberg P.W."/>
        </authorList>
    </citation>
    <scope>NUCLEOTIDE SEQUENCE [LARGE SCALE GENOMIC DNA]</scope>
    <source>
        <strain evidence="2">MT8872</strain>
    </source>
</reference>
<proteinExistence type="predicted"/>
<dbReference type="Pfam" id="PF13902">
    <property type="entry name" value="R3H-assoc"/>
    <property type="match status" value="1"/>
</dbReference>
<dbReference type="WBParaSite" id="Pan_g2602.t1">
    <property type="protein sequence ID" value="Pan_g2602.t1"/>
    <property type="gene ID" value="Pan_g2602"/>
</dbReference>
<organism evidence="2 3">
    <name type="scientific">Panagrellus redivivus</name>
    <name type="common">Microworm</name>
    <dbReference type="NCBI Taxonomy" id="6233"/>
    <lineage>
        <taxon>Eukaryota</taxon>
        <taxon>Metazoa</taxon>
        <taxon>Ecdysozoa</taxon>
        <taxon>Nematoda</taxon>
        <taxon>Chromadorea</taxon>
        <taxon>Rhabditida</taxon>
        <taxon>Tylenchina</taxon>
        <taxon>Panagrolaimomorpha</taxon>
        <taxon>Panagrolaimoidea</taxon>
        <taxon>Panagrolaimidae</taxon>
        <taxon>Panagrellus</taxon>
    </lineage>
</organism>
<evidence type="ECO:0000259" key="1">
    <source>
        <dbReference type="Pfam" id="PF13902"/>
    </source>
</evidence>
<feature type="domain" description="R3H-associated N-terminal" evidence="1">
    <location>
        <begin position="84"/>
        <end position="224"/>
    </location>
</feature>
<accession>A0A7E4ZY77</accession>
<evidence type="ECO:0000313" key="2">
    <source>
        <dbReference type="Proteomes" id="UP000492821"/>
    </source>
</evidence>
<dbReference type="GO" id="GO:0003676">
    <property type="term" value="F:nucleic acid binding"/>
    <property type="evidence" value="ECO:0007669"/>
    <property type="project" value="InterPro"/>
</dbReference>
<dbReference type="InterPro" id="IPR025952">
    <property type="entry name" value="R3H-assoc_dom"/>
</dbReference>
<dbReference type="PANTHER" id="PTHR32019:SF2">
    <property type="entry name" value="R3H DOMAIN-CONTAINING PROTEIN 4"/>
    <property type="match status" value="1"/>
</dbReference>